<dbReference type="OrthoDB" id="5181746at2"/>
<organism evidence="2 3">
    <name type="scientific">Corynebacterium sphenisci DSM 44792</name>
    <dbReference type="NCBI Taxonomy" id="1437874"/>
    <lineage>
        <taxon>Bacteria</taxon>
        <taxon>Bacillati</taxon>
        <taxon>Actinomycetota</taxon>
        <taxon>Actinomycetes</taxon>
        <taxon>Mycobacteriales</taxon>
        <taxon>Corynebacteriaceae</taxon>
        <taxon>Corynebacterium</taxon>
    </lineage>
</organism>
<dbReference type="Gene3D" id="1.25.40.10">
    <property type="entry name" value="Tetratricopeptide repeat domain"/>
    <property type="match status" value="1"/>
</dbReference>
<dbReference type="GO" id="GO:0006950">
    <property type="term" value="P:response to stress"/>
    <property type="evidence" value="ECO:0007669"/>
    <property type="project" value="UniProtKB-ARBA"/>
</dbReference>
<name>A0A1L7CX18_9CORY</name>
<proteinExistence type="predicted"/>
<accession>A0A1L7CX18</accession>
<dbReference type="Proteomes" id="UP000185469">
    <property type="component" value="Chromosome"/>
</dbReference>
<dbReference type="STRING" id="1437874.CSPHI_04420"/>
<dbReference type="RefSeq" id="WP_084210241.1">
    <property type="nucleotide sequence ID" value="NZ_CP009248.1"/>
</dbReference>
<gene>
    <name evidence="2" type="ORF">CSPHI_04420</name>
</gene>
<dbReference type="Gene3D" id="3.40.30.10">
    <property type="entry name" value="Glutaredoxin"/>
    <property type="match status" value="1"/>
</dbReference>
<dbReference type="AlphaFoldDB" id="A0A1L7CX18"/>
<feature type="compositionally biased region" description="Basic and acidic residues" evidence="1">
    <location>
        <begin position="28"/>
        <end position="45"/>
    </location>
</feature>
<feature type="compositionally biased region" description="Acidic residues" evidence="1">
    <location>
        <begin position="184"/>
        <end position="196"/>
    </location>
</feature>
<sequence length="334" mass="35163">MTHAHGPAGHGHRECATPPPPPGTVDLEQLRLRAEAEERRRREARAAAGDPDGAIDPVTEVTAANLEAAVVLRSEEVPVLVLIGAPGAPETVRMRADLEEMVRAADLGWLLGVVDADAEFQVAQAFGVRMLPTLVAVAGGAPIGQAEGEKPREFLEQWATAVLDAVAGRLRGLPAGARMRGAGEESEAAAEPDAPTDDPRLAEAEQALAEGDFDRAIAVYDAILDSEPGNAALLAARTNVAFLARAQRLDRTVDHIARADAAPGDVDAALDAADQQMLLGEAGPCLDRLLAALAGSAGEDRKRVHARLLEMLRLFDPADPLALDARRRMASALF</sequence>
<dbReference type="EMBL" id="CP009248">
    <property type="protein sequence ID" value="APT90419.1"/>
    <property type="molecule type" value="Genomic_DNA"/>
</dbReference>
<dbReference type="InterPro" id="IPR011990">
    <property type="entry name" value="TPR-like_helical_dom_sf"/>
</dbReference>
<dbReference type="SUPFAM" id="SSF52833">
    <property type="entry name" value="Thioredoxin-like"/>
    <property type="match status" value="1"/>
</dbReference>
<keyword evidence="3" id="KW-1185">Reference proteome</keyword>
<feature type="region of interest" description="Disordered" evidence="1">
    <location>
        <begin position="177"/>
        <end position="199"/>
    </location>
</feature>
<evidence type="ECO:0000313" key="3">
    <source>
        <dbReference type="Proteomes" id="UP000185469"/>
    </source>
</evidence>
<protein>
    <submittedName>
        <fullName evidence="2">Thioredoxin</fullName>
    </submittedName>
</protein>
<evidence type="ECO:0000313" key="2">
    <source>
        <dbReference type="EMBL" id="APT90419.1"/>
    </source>
</evidence>
<feature type="region of interest" description="Disordered" evidence="1">
    <location>
        <begin position="1"/>
        <end position="56"/>
    </location>
</feature>
<dbReference type="InterPro" id="IPR036249">
    <property type="entry name" value="Thioredoxin-like_sf"/>
</dbReference>
<dbReference type="Pfam" id="PF14561">
    <property type="entry name" value="TPR_20"/>
    <property type="match status" value="1"/>
</dbReference>
<evidence type="ECO:0000256" key="1">
    <source>
        <dbReference type="SAM" id="MobiDB-lite"/>
    </source>
</evidence>
<reference evidence="2 3" key="1">
    <citation type="submission" date="2014-08" db="EMBL/GenBank/DDBJ databases">
        <title>Complete genome sequence of Corynebacterium sphenisci CECT 5990(T) (=DSM 44792(T)), isolated from healthy wild penguins.</title>
        <authorList>
            <person name="Ruckert C."/>
            <person name="Albersmeier A."/>
            <person name="Winkler A."/>
            <person name="Kalinowski J."/>
        </authorList>
    </citation>
    <scope>NUCLEOTIDE SEQUENCE [LARGE SCALE GENOMIC DNA]</scope>
    <source>
        <strain evidence="2 3">DSM 44792</strain>
    </source>
</reference>
<dbReference type="KEGG" id="csph:CSPHI_04420"/>